<dbReference type="RefSeq" id="WP_176441855.1">
    <property type="nucleotide sequence ID" value="NZ_FZOU01000008.1"/>
</dbReference>
<dbReference type="EMBL" id="FZOU01000008">
    <property type="protein sequence ID" value="SNT35140.1"/>
    <property type="molecule type" value="Genomic_DNA"/>
</dbReference>
<dbReference type="CDD" id="cd01392">
    <property type="entry name" value="HTH_LacI"/>
    <property type="match status" value="1"/>
</dbReference>
<evidence type="ECO:0000313" key="6">
    <source>
        <dbReference type="Proteomes" id="UP000198356"/>
    </source>
</evidence>
<dbReference type="GO" id="GO:0000976">
    <property type="term" value="F:transcription cis-regulatory region binding"/>
    <property type="evidence" value="ECO:0007669"/>
    <property type="project" value="TreeGrafter"/>
</dbReference>
<organism evidence="5 6">
    <name type="scientific">Granulicella rosea</name>
    <dbReference type="NCBI Taxonomy" id="474952"/>
    <lineage>
        <taxon>Bacteria</taxon>
        <taxon>Pseudomonadati</taxon>
        <taxon>Acidobacteriota</taxon>
        <taxon>Terriglobia</taxon>
        <taxon>Terriglobales</taxon>
        <taxon>Acidobacteriaceae</taxon>
        <taxon>Granulicella</taxon>
    </lineage>
</organism>
<dbReference type="PANTHER" id="PTHR30146:SF109">
    <property type="entry name" value="HTH-TYPE TRANSCRIPTIONAL REGULATOR GALS"/>
    <property type="match status" value="1"/>
</dbReference>
<evidence type="ECO:0000313" key="5">
    <source>
        <dbReference type="EMBL" id="SNT35140.1"/>
    </source>
</evidence>
<dbReference type="PANTHER" id="PTHR30146">
    <property type="entry name" value="LACI-RELATED TRANSCRIPTIONAL REPRESSOR"/>
    <property type="match status" value="1"/>
</dbReference>
<proteinExistence type="predicted"/>
<evidence type="ECO:0000256" key="1">
    <source>
        <dbReference type="ARBA" id="ARBA00023015"/>
    </source>
</evidence>
<gene>
    <name evidence="5" type="ORF">SAMN05421770_10854</name>
</gene>
<dbReference type="PROSITE" id="PS50932">
    <property type="entry name" value="HTH_LACI_2"/>
    <property type="match status" value="1"/>
</dbReference>
<keyword evidence="2" id="KW-0238">DNA-binding</keyword>
<protein>
    <submittedName>
        <fullName evidence="5">Transcriptional regulator, LacI family</fullName>
    </submittedName>
</protein>
<dbReference type="CDD" id="cd06267">
    <property type="entry name" value="PBP1_LacI_sugar_binding-like"/>
    <property type="match status" value="1"/>
</dbReference>
<dbReference type="Pfam" id="PF13377">
    <property type="entry name" value="Peripla_BP_3"/>
    <property type="match status" value="1"/>
</dbReference>
<keyword evidence="3" id="KW-0804">Transcription</keyword>
<dbReference type="InterPro" id="IPR000843">
    <property type="entry name" value="HTH_LacI"/>
</dbReference>
<dbReference type="Pfam" id="PF00356">
    <property type="entry name" value="LacI"/>
    <property type="match status" value="1"/>
</dbReference>
<dbReference type="Gene3D" id="3.40.50.2300">
    <property type="match status" value="2"/>
</dbReference>
<dbReference type="Proteomes" id="UP000198356">
    <property type="component" value="Unassembled WGS sequence"/>
</dbReference>
<accession>A0A239LY00</accession>
<reference evidence="5 6" key="1">
    <citation type="submission" date="2017-06" db="EMBL/GenBank/DDBJ databases">
        <authorList>
            <person name="Kim H.J."/>
            <person name="Triplett B.A."/>
        </authorList>
    </citation>
    <scope>NUCLEOTIDE SEQUENCE [LARGE SCALE GENOMIC DNA]</scope>
    <source>
        <strain evidence="5 6">DSM 18704</strain>
    </source>
</reference>
<dbReference type="AlphaFoldDB" id="A0A239LY00"/>
<keyword evidence="6" id="KW-1185">Reference proteome</keyword>
<dbReference type="InterPro" id="IPR028082">
    <property type="entry name" value="Peripla_BP_I"/>
</dbReference>
<sequence>MTFPSSHVANTPSVTLREVALRADVSLKTASRVLNGEPGVRKATEDRVRDAMRELRFRPNEAARALAAGKSRVIGVMVPSLALDFMSRCVEEIHKAVYETGRTVSLVFSDNDPAREQQNLRTLLHRRVDGVILFPTDSAWSAAGVDLDDTPLVALDIPTSQRHTASISVNNREASAAAVEHLAGHGYRSLGIVGAGPKLKTIQDRVEGASTAARKAKMAASAMLVEREDELTVEAILSRFDPLPRCFFALNSSAAEAVVRAVRSRGLRIPHDVAIVGFDDFRTADLVADGLTAIRQPVEELARMAVRLLLEKAGPEPGPQSHVLPTELILRRSCGCGNG</sequence>
<dbReference type="SUPFAM" id="SSF53822">
    <property type="entry name" value="Periplasmic binding protein-like I"/>
    <property type="match status" value="1"/>
</dbReference>
<dbReference type="SUPFAM" id="SSF47413">
    <property type="entry name" value="lambda repressor-like DNA-binding domains"/>
    <property type="match status" value="1"/>
</dbReference>
<dbReference type="InterPro" id="IPR010982">
    <property type="entry name" value="Lambda_DNA-bd_dom_sf"/>
</dbReference>
<dbReference type="PROSITE" id="PS00356">
    <property type="entry name" value="HTH_LACI_1"/>
    <property type="match status" value="1"/>
</dbReference>
<feature type="domain" description="HTH lacI-type" evidence="4">
    <location>
        <begin position="14"/>
        <end position="68"/>
    </location>
</feature>
<dbReference type="Gene3D" id="1.10.260.40">
    <property type="entry name" value="lambda repressor-like DNA-binding domains"/>
    <property type="match status" value="1"/>
</dbReference>
<dbReference type="GO" id="GO:0003700">
    <property type="term" value="F:DNA-binding transcription factor activity"/>
    <property type="evidence" value="ECO:0007669"/>
    <property type="project" value="TreeGrafter"/>
</dbReference>
<dbReference type="InterPro" id="IPR046335">
    <property type="entry name" value="LacI/GalR-like_sensor"/>
</dbReference>
<evidence type="ECO:0000256" key="3">
    <source>
        <dbReference type="ARBA" id="ARBA00023163"/>
    </source>
</evidence>
<evidence type="ECO:0000256" key="2">
    <source>
        <dbReference type="ARBA" id="ARBA00023125"/>
    </source>
</evidence>
<evidence type="ECO:0000259" key="4">
    <source>
        <dbReference type="PROSITE" id="PS50932"/>
    </source>
</evidence>
<keyword evidence="1" id="KW-0805">Transcription regulation</keyword>
<dbReference type="SMART" id="SM00354">
    <property type="entry name" value="HTH_LACI"/>
    <property type="match status" value="1"/>
</dbReference>
<name>A0A239LY00_9BACT</name>